<protein>
    <recommendedName>
        <fullName evidence="3">Reverse transcriptase Ty1/copia-type domain-containing protein</fullName>
    </recommendedName>
</protein>
<dbReference type="OrthoDB" id="3344688at2759"/>
<evidence type="ECO:0008006" key="3">
    <source>
        <dbReference type="Google" id="ProtNLM"/>
    </source>
</evidence>
<accession>A0A9Q3BK81</accession>
<dbReference type="CDD" id="cd09272">
    <property type="entry name" value="RNase_HI_RT_Ty1"/>
    <property type="match status" value="1"/>
</dbReference>
<dbReference type="Proteomes" id="UP000765509">
    <property type="component" value="Unassembled WGS sequence"/>
</dbReference>
<evidence type="ECO:0000313" key="2">
    <source>
        <dbReference type="Proteomes" id="UP000765509"/>
    </source>
</evidence>
<gene>
    <name evidence="1" type="ORF">O181_006288</name>
</gene>
<name>A0A9Q3BK81_9BASI</name>
<comment type="caution">
    <text evidence="1">The sequence shown here is derived from an EMBL/GenBank/DDBJ whole genome shotgun (WGS) entry which is preliminary data.</text>
</comment>
<reference evidence="1" key="1">
    <citation type="submission" date="2021-03" db="EMBL/GenBank/DDBJ databases">
        <title>Draft genome sequence of rust myrtle Austropuccinia psidii MF-1, a brazilian biotype.</title>
        <authorList>
            <person name="Quecine M.C."/>
            <person name="Pachon D.M.R."/>
            <person name="Bonatelli M.L."/>
            <person name="Correr F.H."/>
            <person name="Franceschini L.M."/>
            <person name="Leite T.F."/>
            <person name="Margarido G.R.A."/>
            <person name="Almeida C.A."/>
            <person name="Ferrarezi J.A."/>
            <person name="Labate C.A."/>
        </authorList>
    </citation>
    <scope>NUCLEOTIDE SEQUENCE</scope>
    <source>
        <strain evidence="1">MF-1</strain>
    </source>
</reference>
<evidence type="ECO:0000313" key="1">
    <source>
        <dbReference type="EMBL" id="MBW0466573.1"/>
    </source>
</evidence>
<organism evidence="1 2">
    <name type="scientific">Austropuccinia psidii MF-1</name>
    <dbReference type="NCBI Taxonomy" id="1389203"/>
    <lineage>
        <taxon>Eukaryota</taxon>
        <taxon>Fungi</taxon>
        <taxon>Dikarya</taxon>
        <taxon>Basidiomycota</taxon>
        <taxon>Pucciniomycotina</taxon>
        <taxon>Pucciniomycetes</taxon>
        <taxon>Pucciniales</taxon>
        <taxon>Sphaerophragmiaceae</taxon>
        <taxon>Austropuccinia</taxon>
    </lineage>
</organism>
<dbReference type="EMBL" id="AVOT02001335">
    <property type="protein sequence ID" value="MBW0466573.1"/>
    <property type="molecule type" value="Genomic_DNA"/>
</dbReference>
<sequence>MEAEYKALSDIMKETMWFLNLCKEINLPLSDKPIILNNNKGAIDLALCKANHNSFKTKHMELKLHYIREHLQDKKIKLQHVSTQKKITNFLTKAVGNTSLKNSPISLNLMPNSVCSLPDTTLKRRVLHFHSSSSN</sequence>
<dbReference type="AlphaFoldDB" id="A0A9Q3BK81"/>
<keyword evidence="2" id="KW-1185">Reference proteome</keyword>
<proteinExistence type="predicted"/>